<dbReference type="GO" id="GO:0006281">
    <property type="term" value="P:DNA repair"/>
    <property type="evidence" value="ECO:0007669"/>
    <property type="project" value="TreeGrafter"/>
</dbReference>
<dbReference type="Gene3D" id="3.70.10.10">
    <property type="match status" value="1"/>
</dbReference>
<name>A0A642UQR6_DIURU</name>
<dbReference type="PANTHER" id="PTHR15237:SF0">
    <property type="entry name" value="CELL CYCLE CHECKPOINT CONTROL PROTEIN"/>
    <property type="match status" value="1"/>
</dbReference>
<sequence>MLKLSPGGIVLSALNQSRVAQASIEFAKEFFDKSFIYKNRKAVRILLVASHFATLFKSSNARNIDGLRLQISSFDSQQILIAVKSNEKILKMYSASFRLIDSESDVMASRYKSLYNEQRELRNLSDESRIKLMSIDIRILNGFLATVPGATEELVIEILSERVSFTGYSRCILKDEDYLRSPMAVSVGLPIQDLAVCDVISSGSLDIKDYSTRFSTGMKEIRLFIDLVTSLQNPMSEEFEDLSAGKLINVWFKSPADPIVFESEGSRLTVCFTQLGAELNNDPTTKESVNVTNTEKRSHKRQDKDLSTKRQKVYPQHLPESIISTESTSSEVEARVVSQTEQFHNVEELGPTQVDKPKSLFD</sequence>
<dbReference type="RefSeq" id="XP_034012874.1">
    <property type="nucleotide sequence ID" value="XM_034155111.1"/>
</dbReference>
<comment type="caution">
    <text evidence="2">The sequence shown here is derived from an EMBL/GenBank/DDBJ whole genome shotgun (WGS) entry which is preliminary data.</text>
</comment>
<feature type="region of interest" description="Disordered" evidence="1">
    <location>
        <begin position="282"/>
        <end position="362"/>
    </location>
</feature>
<feature type="compositionally biased region" description="Low complexity" evidence="1">
    <location>
        <begin position="320"/>
        <end position="331"/>
    </location>
</feature>
<reference evidence="2 3" key="1">
    <citation type="submission" date="2019-07" db="EMBL/GenBank/DDBJ databases">
        <title>Genome assembly of two rare yeast pathogens: Diutina rugosa and Trichomonascus ciferrii.</title>
        <authorList>
            <person name="Mixao V."/>
            <person name="Saus E."/>
            <person name="Hansen A."/>
            <person name="Lass-Flor C."/>
            <person name="Gabaldon T."/>
        </authorList>
    </citation>
    <scope>NUCLEOTIDE SEQUENCE [LARGE SCALE GENOMIC DNA]</scope>
    <source>
        <strain evidence="2 3">CBS 613</strain>
    </source>
</reference>
<dbReference type="GeneID" id="54781109"/>
<dbReference type="InterPro" id="IPR007268">
    <property type="entry name" value="Rad9/Ddc1"/>
</dbReference>
<dbReference type="GO" id="GO:0000076">
    <property type="term" value="P:DNA replication checkpoint signaling"/>
    <property type="evidence" value="ECO:0007669"/>
    <property type="project" value="TreeGrafter"/>
</dbReference>
<feature type="compositionally biased region" description="Polar residues" evidence="1">
    <location>
        <begin position="282"/>
        <end position="293"/>
    </location>
</feature>
<evidence type="ECO:0000256" key="1">
    <source>
        <dbReference type="SAM" id="MobiDB-lite"/>
    </source>
</evidence>
<protein>
    <recommendedName>
        <fullName evidence="4">DNA repair protein rad9</fullName>
    </recommendedName>
</protein>
<dbReference type="PANTHER" id="PTHR15237">
    <property type="entry name" value="DNA REPAIR PROTEIN RAD9"/>
    <property type="match status" value="1"/>
</dbReference>
<dbReference type="GO" id="GO:0030896">
    <property type="term" value="C:checkpoint clamp complex"/>
    <property type="evidence" value="ECO:0007669"/>
    <property type="project" value="InterPro"/>
</dbReference>
<dbReference type="Pfam" id="PF04139">
    <property type="entry name" value="Rad9"/>
    <property type="match status" value="1"/>
</dbReference>
<dbReference type="Proteomes" id="UP000449547">
    <property type="component" value="Unassembled WGS sequence"/>
</dbReference>
<dbReference type="EMBL" id="SWFT01000067">
    <property type="protein sequence ID" value="KAA8903572.1"/>
    <property type="molecule type" value="Genomic_DNA"/>
</dbReference>
<gene>
    <name evidence="2" type="ORF">DIURU_002458</name>
</gene>
<dbReference type="GO" id="GO:0071479">
    <property type="term" value="P:cellular response to ionizing radiation"/>
    <property type="evidence" value="ECO:0007669"/>
    <property type="project" value="TreeGrafter"/>
</dbReference>
<proteinExistence type="predicted"/>
<evidence type="ECO:0000313" key="2">
    <source>
        <dbReference type="EMBL" id="KAA8903572.1"/>
    </source>
</evidence>
<keyword evidence="3" id="KW-1185">Reference proteome</keyword>
<accession>A0A642UQR6</accession>
<evidence type="ECO:0008006" key="4">
    <source>
        <dbReference type="Google" id="ProtNLM"/>
    </source>
</evidence>
<organism evidence="2 3">
    <name type="scientific">Diutina rugosa</name>
    <name type="common">Yeast</name>
    <name type="synonym">Candida rugosa</name>
    <dbReference type="NCBI Taxonomy" id="5481"/>
    <lineage>
        <taxon>Eukaryota</taxon>
        <taxon>Fungi</taxon>
        <taxon>Dikarya</taxon>
        <taxon>Ascomycota</taxon>
        <taxon>Saccharomycotina</taxon>
        <taxon>Pichiomycetes</taxon>
        <taxon>Debaryomycetaceae</taxon>
        <taxon>Diutina</taxon>
    </lineage>
</organism>
<dbReference type="GO" id="GO:0031573">
    <property type="term" value="P:mitotic intra-S DNA damage checkpoint signaling"/>
    <property type="evidence" value="ECO:0007669"/>
    <property type="project" value="TreeGrafter"/>
</dbReference>
<dbReference type="OrthoDB" id="3992718at2759"/>
<dbReference type="AlphaFoldDB" id="A0A642UQR6"/>
<evidence type="ECO:0000313" key="3">
    <source>
        <dbReference type="Proteomes" id="UP000449547"/>
    </source>
</evidence>
<dbReference type="VEuPathDB" id="FungiDB:DIURU_002458"/>